<sequence length="157" mass="17774">MQDKQTSKSRLTAMLTEQNRVVALRFAQEGWGTNPGWEKIWDELIDPNVVHHFNSQTESIVGLEANKAFNASLFRGFPDIKHRIEDVIAEGKKVVYRTKLKGTHTGNFLGIAPTGKSVTINDFTLLRIADGKIAEWWYECNLLEVMKQLGLMSGCEH</sequence>
<dbReference type="eggNOG" id="COG5485">
    <property type="taxonomic scope" value="Bacteria"/>
</dbReference>
<dbReference type="SUPFAM" id="SSF54427">
    <property type="entry name" value="NTF2-like"/>
    <property type="match status" value="1"/>
</dbReference>
<dbReference type="Gene3D" id="3.10.450.50">
    <property type="match status" value="1"/>
</dbReference>
<dbReference type="STRING" id="251221.gene:10760735"/>
<evidence type="ECO:0000313" key="1">
    <source>
        <dbReference type="EMBL" id="BAC91167.1"/>
    </source>
</evidence>
<accession>Q7NGE5</accession>
<dbReference type="InParanoid" id="Q7NGE5"/>
<keyword evidence="2" id="KW-1185">Reference proteome</keyword>
<dbReference type="GO" id="GO:0030638">
    <property type="term" value="P:polyketide metabolic process"/>
    <property type="evidence" value="ECO:0007669"/>
    <property type="project" value="InterPro"/>
</dbReference>
<dbReference type="PANTHER" id="PTHR38436:SF1">
    <property type="entry name" value="ESTER CYCLASE"/>
    <property type="match status" value="1"/>
</dbReference>
<evidence type="ECO:0000313" key="2">
    <source>
        <dbReference type="Proteomes" id="UP000000557"/>
    </source>
</evidence>
<dbReference type="KEGG" id="gvi:gll3226"/>
<proteinExistence type="predicted"/>
<dbReference type="AlphaFoldDB" id="Q7NGE5"/>
<dbReference type="EMBL" id="BA000045">
    <property type="protein sequence ID" value="BAC91167.1"/>
    <property type="molecule type" value="Genomic_DNA"/>
</dbReference>
<dbReference type="OrthoDB" id="9182871at2"/>
<dbReference type="PANTHER" id="PTHR38436">
    <property type="entry name" value="POLYKETIDE CYCLASE SNOAL-LIKE DOMAIN"/>
    <property type="match status" value="1"/>
</dbReference>
<dbReference type="EnsemblBacteria" id="BAC91167">
    <property type="protein sequence ID" value="BAC91167"/>
    <property type="gene ID" value="BAC91167"/>
</dbReference>
<dbReference type="Pfam" id="PF07366">
    <property type="entry name" value="SnoaL"/>
    <property type="match status" value="1"/>
</dbReference>
<gene>
    <name evidence="1" type="ordered locus">gll3226</name>
</gene>
<dbReference type="InterPro" id="IPR009959">
    <property type="entry name" value="Cyclase_SnoaL-like"/>
</dbReference>
<organism evidence="1 2">
    <name type="scientific">Gloeobacter violaceus (strain ATCC 29082 / PCC 7421)</name>
    <dbReference type="NCBI Taxonomy" id="251221"/>
    <lineage>
        <taxon>Bacteria</taxon>
        <taxon>Bacillati</taxon>
        <taxon>Cyanobacteriota</taxon>
        <taxon>Cyanophyceae</taxon>
        <taxon>Gloeobacterales</taxon>
        <taxon>Gloeobacteraceae</taxon>
        <taxon>Gloeobacter</taxon>
    </lineage>
</organism>
<dbReference type="InterPro" id="IPR032710">
    <property type="entry name" value="NTF2-like_dom_sf"/>
</dbReference>
<name>Q7NGE5_GLOVI</name>
<dbReference type="Proteomes" id="UP000000557">
    <property type="component" value="Chromosome"/>
</dbReference>
<protein>
    <submittedName>
        <fullName evidence="1">Gll3226 protein</fullName>
    </submittedName>
</protein>
<dbReference type="PhylomeDB" id="Q7NGE5"/>
<reference evidence="1 2" key="2">
    <citation type="journal article" date="2003" name="DNA Res.">
        <title>Complete genome structure of Gloeobacter violaceus PCC 7421, a cyanobacterium that lacks thylakoids (supplement).</title>
        <authorList>
            <person name="Nakamura Y."/>
            <person name="Kaneko T."/>
            <person name="Sato S."/>
            <person name="Mimuro M."/>
            <person name="Miyashita H."/>
            <person name="Tsuchiya T."/>
            <person name="Sasamoto S."/>
            <person name="Watanabe A."/>
            <person name="Kawashima K."/>
            <person name="Kishida Y."/>
            <person name="Kiyokawa C."/>
            <person name="Kohara M."/>
            <person name="Matsumoto M."/>
            <person name="Matsuno A."/>
            <person name="Nakazaki N."/>
            <person name="Shimpo S."/>
            <person name="Takeuchi C."/>
            <person name="Yamada M."/>
            <person name="Tabata S."/>
        </authorList>
    </citation>
    <scope>NUCLEOTIDE SEQUENCE [LARGE SCALE GENOMIC DNA]</scope>
    <source>
        <strain evidence="2">ATCC 29082 / PCC 7421</strain>
    </source>
</reference>
<dbReference type="HOGENOM" id="CLU_100997_5_0_3"/>
<reference evidence="1 2" key="1">
    <citation type="journal article" date="2003" name="DNA Res.">
        <title>Complete genome structure of Gloeobacter violaceus PCC 7421, a cyanobacterium that lacks thylakoids.</title>
        <authorList>
            <person name="Nakamura Y."/>
            <person name="Kaneko T."/>
            <person name="Sato S."/>
            <person name="Mimuro M."/>
            <person name="Miyashita H."/>
            <person name="Tsuchiya T."/>
            <person name="Sasamoto S."/>
            <person name="Watanabe A."/>
            <person name="Kawashima K."/>
            <person name="Kishida Y."/>
            <person name="Kiyokawa C."/>
            <person name="Kohara M."/>
            <person name="Matsumoto M."/>
            <person name="Matsuno A."/>
            <person name="Nakazaki N."/>
            <person name="Shimpo S."/>
            <person name="Takeuchi C."/>
            <person name="Yamada M."/>
            <person name="Tabata S."/>
        </authorList>
    </citation>
    <scope>NUCLEOTIDE SEQUENCE [LARGE SCALE GENOMIC DNA]</scope>
    <source>
        <strain evidence="2">ATCC 29082 / PCC 7421</strain>
    </source>
</reference>